<dbReference type="RefSeq" id="WP_059519623.1">
    <property type="nucleotide sequence ID" value="NZ_LOWA01000048.1"/>
</dbReference>
<dbReference type="AlphaFoldDB" id="A0A103DYC7"/>
<name>A0A103DYC7_9BURK</name>
<organism evidence="1 2">
    <name type="scientific">Burkholderia singularis</name>
    <dbReference type="NCBI Taxonomy" id="1503053"/>
    <lineage>
        <taxon>Bacteria</taxon>
        <taxon>Pseudomonadati</taxon>
        <taxon>Pseudomonadota</taxon>
        <taxon>Betaproteobacteria</taxon>
        <taxon>Burkholderiales</taxon>
        <taxon>Burkholderiaceae</taxon>
        <taxon>Burkholderia</taxon>
        <taxon>pseudomallei group</taxon>
    </lineage>
</organism>
<evidence type="ECO:0000313" key="1">
    <source>
        <dbReference type="EMBL" id="KVE24958.1"/>
    </source>
</evidence>
<sequence>MTDPDRRAFERAAYDAWPAAALALLDGEALASKAGWTAALVVVDRGVDPPQPRTTLLSAGELYAPDAHTLRFSLWPDSRTARALVAYRAATLTFVAGHAFHQAQLRIDSIDSTVDGLARFAATLTGGEAQRVGYARVVSGITFELAADTPDVLARWARQIEQLKRGG</sequence>
<dbReference type="OrthoDB" id="6518717at2"/>
<dbReference type="EMBL" id="LOWA01000048">
    <property type="protein sequence ID" value="KVE24958.1"/>
    <property type="molecule type" value="Genomic_DNA"/>
</dbReference>
<protein>
    <recommendedName>
        <fullName evidence="3">Vanillate decarboxylase VdcD protein</fullName>
    </recommendedName>
</protein>
<accession>A0A103DYC7</accession>
<evidence type="ECO:0000313" key="2">
    <source>
        <dbReference type="Proteomes" id="UP000062788"/>
    </source>
</evidence>
<dbReference type="Proteomes" id="UP000062788">
    <property type="component" value="Unassembled WGS sequence"/>
</dbReference>
<gene>
    <name evidence="1" type="ORF">WS67_20050</name>
</gene>
<comment type="caution">
    <text evidence="1">The sequence shown here is derived from an EMBL/GenBank/DDBJ whole genome shotgun (WGS) entry which is preliminary data.</text>
</comment>
<proteinExistence type="predicted"/>
<evidence type="ECO:0008006" key="3">
    <source>
        <dbReference type="Google" id="ProtNLM"/>
    </source>
</evidence>
<reference evidence="1 2" key="1">
    <citation type="submission" date="2015-11" db="EMBL/GenBank/DDBJ databases">
        <title>Expanding the genomic diversity of Burkholderia species for the development of highly accurate diagnostics.</title>
        <authorList>
            <person name="Sahl J."/>
            <person name="Keim P."/>
            <person name="Wagner D."/>
        </authorList>
    </citation>
    <scope>NUCLEOTIDE SEQUENCE [LARGE SCALE GENOMIC DNA]</scope>
    <source>
        <strain evidence="1 2">TSV85</strain>
    </source>
</reference>
<keyword evidence="2" id="KW-1185">Reference proteome</keyword>